<keyword evidence="13" id="KW-0325">Glycoprotein</keyword>
<dbReference type="PANTHER" id="PTHR46300">
    <property type="entry name" value="P450, PUTATIVE (EUROFUNG)-RELATED-RELATED"/>
    <property type="match status" value="1"/>
</dbReference>
<evidence type="ECO:0000256" key="13">
    <source>
        <dbReference type="ARBA" id="ARBA00023180"/>
    </source>
</evidence>
<evidence type="ECO:0000256" key="7">
    <source>
        <dbReference type="ARBA" id="ARBA00022723"/>
    </source>
</evidence>
<keyword evidence="10 14" id="KW-0408">Iron</keyword>
<dbReference type="InterPro" id="IPR002401">
    <property type="entry name" value="Cyt_P450_E_grp-I"/>
</dbReference>
<dbReference type="Pfam" id="PF00067">
    <property type="entry name" value="p450"/>
    <property type="match status" value="1"/>
</dbReference>
<evidence type="ECO:0000256" key="3">
    <source>
        <dbReference type="ARBA" id="ARBA00005179"/>
    </source>
</evidence>
<accession>A0A4S8LMM3</accession>
<dbReference type="Gene3D" id="1.10.630.10">
    <property type="entry name" value="Cytochrome P450"/>
    <property type="match status" value="1"/>
</dbReference>
<proteinExistence type="inferred from homology"/>
<evidence type="ECO:0000313" key="16">
    <source>
        <dbReference type="EMBL" id="THU90576.1"/>
    </source>
</evidence>
<dbReference type="GO" id="GO:0016020">
    <property type="term" value="C:membrane"/>
    <property type="evidence" value="ECO:0007669"/>
    <property type="project" value="UniProtKB-SubCell"/>
</dbReference>
<dbReference type="Proteomes" id="UP000297245">
    <property type="component" value="Unassembled WGS sequence"/>
</dbReference>
<keyword evidence="6" id="KW-0812">Transmembrane</keyword>
<protein>
    <submittedName>
        <fullName evidence="16">Cytochrome P450</fullName>
    </submittedName>
</protein>
<dbReference type="InterPro" id="IPR001128">
    <property type="entry name" value="Cyt_P450"/>
</dbReference>
<dbReference type="PRINTS" id="PR00463">
    <property type="entry name" value="EP450I"/>
</dbReference>
<evidence type="ECO:0000256" key="6">
    <source>
        <dbReference type="ARBA" id="ARBA00022692"/>
    </source>
</evidence>
<keyword evidence="8" id="KW-1133">Transmembrane helix</keyword>
<keyword evidence="12" id="KW-0472">Membrane</keyword>
<reference evidence="16 17" key="1">
    <citation type="journal article" date="2019" name="Nat. Ecol. Evol.">
        <title>Megaphylogeny resolves global patterns of mushroom evolution.</title>
        <authorList>
            <person name="Varga T."/>
            <person name="Krizsan K."/>
            <person name="Foldi C."/>
            <person name="Dima B."/>
            <person name="Sanchez-Garcia M."/>
            <person name="Sanchez-Ramirez S."/>
            <person name="Szollosi G.J."/>
            <person name="Szarkandi J.G."/>
            <person name="Papp V."/>
            <person name="Albert L."/>
            <person name="Andreopoulos W."/>
            <person name="Angelini C."/>
            <person name="Antonin V."/>
            <person name="Barry K.W."/>
            <person name="Bougher N.L."/>
            <person name="Buchanan P."/>
            <person name="Buyck B."/>
            <person name="Bense V."/>
            <person name="Catcheside P."/>
            <person name="Chovatia M."/>
            <person name="Cooper J."/>
            <person name="Damon W."/>
            <person name="Desjardin D."/>
            <person name="Finy P."/>
            <person name="Geml J."/>
            <person name="Haridas S."/>
            <person name="Hughes K."/>
            <person name="Justo A."/>
            <person name="Karasinski D."/>
            <person name="Kautmanova I."/>
            <person name="Kiss B."/>
            <person name="Kocsube S."/>
            <person name="Kotiranta H."/>
            <person name="LaButti K.M."/>
            <person name="Lechner B.E."/>
            <person name="Liimatainen K."/>
            <person name="Lipzen A."/>
            <person name="Lukacs Z."/>
            <person name="Mihaltcheva S."/>
            <person name="Morgado L.N."/>
            <person name="Niskanen T."/>
            <person name="Noordeloos M.E."/>
            <person name="Ohm R.A."/>
            <person name="Ortiz-Santana B."/>
            <person name="Ovrebo C."/>
            <person name="Racz N."/>
            <person name="Riley R."/>
            <person name="Savchenko A."/>
            <person name="Shiryaev A."/>
            <person name="Soop K."/>
            <person name="Spirin V."/>
            <person name="Szebenyi C."/>
            <person name="Tomsovsky M."/>
            <person name="Tulloss R.E."/>
            <person name="Uehling J."/>
            <person name="Grigoriev I.V."/>
            <person name="Vagvolgyi C."/>
            <person name="Papp T."/>
            <person name="Martin F.M."/>
            <person name="Miettinen O."/>
            <person name="Hibbett D.S."/>
            <person name="Nagy L.G."/>
        </authorList>
    </citation>
    <scope>NUCLEOTIDE SEQUENCE [LARGE SCALE GENOMIC DNA]</scope>
    <source>
        <strain evidence="16 17">CBS 962.96</strain>
    </source>
</reference>
<dbReference type="EMBL" id="ML179330">
    <property type="protein sequence ID" value="THU90576.1"/>
    <property type="molecule type" value="Genomic_DNA"/>
</dbReference>
<evidence type="ECO:0000256" key="12">
    <source>
        <dbReference type="ARBA" id="ARBA00023136"/>
    </source>
</evidence>
<comment type="similarity">
    <text evidence="4 15">Belongs to the cytochrome P450 family.</text>
</comment>
<name>A0A4S8LMM3_DENBC</name>
<keyword evidence="17" id="KW-1185">Reference proteome</keyword>
<keyword evidence="7 14" id="KW-0479">Metal-binding</keyword>
<evidence type="ECO:0000256" key="4">
    <source>
        <dbReference type="ARBA" id="ARBA00010617"/>
    </source>
</evidence>
<comment type="subcellular location">
    <subcellularLocation>
        <location evidence="2">Membrane</location>
        <topology evidence="2">Single-pass membrane protein</topology>
    </subcellularLocation>
</comment>
<dbReference type="InterPro" id="IPR050364">
    <property type="entry name" value="Cytochrome_P450_fung"/>
</dbReference>
<evidence type="ECO:0000256" key="9">
    <source>
        <dbReference type="ARBA" id="ARBA00023002"/>
    </source>
</evidence>
<keyword evidence="5 14" id="KW-0349">Heme</keyword>
<dbReference type="CDD" id="cd11065">
    <property type="entry name" value="CYP64-like"/>
    <property type="match status" value="1"/>
</dbReference>
<evidence type="ECO:0000256" key="1">
    <source>
        <dbReference type="ARBA" id="ARBA00001971"/>
    </source>
</evidence>
<evidence type="ECO:0000256" key="15">
    <source>
        <dbReference type="RuleBase" id="RU000461"/>
    </source>
</evidence>
<dbReference type="OrthoDB" id="2789670at2759"/>
<evidence type="ECO:0000256" key="8">
    <source>
        <dbReference type="ARBA" id="ARBA00022989"/>
    </source>
</evidence>
<dbReference type="InterPro" id="IPR017972">
    <property type="entry name" value="Cyt_P450_CS"/>
</dbReference>
<dbReference type="GO" id="GO:0020037">
    <property type="term" value="F:heme binding"/>
    <property type="evidence" value="ECO:0007669"/>
    <property type="project" value="InterPro"/>
</dbReference>
<comment type="pathway">
    <text evidence="3">Secondary metabolite biosynthesis.</text>
</comment>
<evidence type="ECO:0000256" key="10">
    <source>
        <dbReference type="ARBA" id="ARBA00023004"/>
    </source>
</evidence>
<dbReference type="PRINTS" id="PR00385">
    <property type="entry name" value="P450"/>
</dbReference>
<dbReference type="GO" id="GO:0004497">
    <property type="term" value="F:monooxygenase activity"/>
    <property type="evidence" value="ECO:0007669"/>
    <property type="project" value="UniProtKB-KW"/>
</dbReference>
<dbReference type="PROSITE" id="PS00086">
    <property type="entry name" value="CYTOCHROME_P450"/>
    <property type="match status" value="1"/>
</dbReference>
<keyword evidence="11 15" id="KW-0503">Monooxygenase</keyword>
<dbReference type="SUPFAM" id="SSF48264">
    <property type="entry name" value="Cytochrome P450"/>
    <property type="match status" value="1"/>
</dbReference>
<feature type="binding site" description="axial binding residue" evidence="14">
    <location>
        <position position="314"/>
    </location>
    <ligand>
        <name>heme</name>
        <dbReference type="ChEBI" id="CHEBI:30413"/>
    </ligand>
    <ligandPart>
        <name>Fe</name>
        <dbReference type="ChEBI" id="CHEBI:18248"/>
    </ligandPart>
</feature>
<organism evidence="16 17">
    <name type="scientific">Dendrothele bispora (strain CBS 962.96)</name>
    <dbReference type="NCBI Taxonomy" id="1314807"/>
    <lineage>
        <taxon>Eukaryota</taxon>
        <taxon>Fungi</taxon>
        <taxon>Dikarya</taxon>
        <taxon>Basidiomycota</taxon>
        <taxon>Agaricomycotina</taxon>
        <taxon>Agaricomycetes</taxon>
        <taxon>Agaricomycetidae</taxon>
        <taxon>Agaricales</taxon>
        <taxon>Agaricales incertae sedis</taxon>
        <taxon>Dendrothele</taxon>
    </lineage>
</organism>
<dbReference type="GO" id="GO:0005506">
    <property type="term" value="F:iron ion binding"/>
    <property type="evidence" value="ECO:0007669"/>
    <property type="project" value="InterPro"/>
</dbReference>
<dbReference type="InterPro" id="IPR036396">
    <property type="entry name" value="Cyt_P450_sf"/>
</dbReference>
<evidence type="ECO:0000256" key="5">
    <source>
        <dbReference type="ARBA" id="ARBA00022617"/>
    </source>
</evidence>
<dbReference type="GO" id="GO:0016705">
    <property type="term" value="F:oxidoreductase activity, acting on paired donors, with incorporation or reduction of molecular oxygen"/>
    <property type="evidence" value="ECO:0007669"/>
    <property type="project" value="InterPro"/>
</dbReference>
<keyword evidence="9 15" id="KW-0560">Oxidoreductase</keyword>
<sequence>MQRAAHEGLHKDVARDYFPIQQNEAICLADAMLRDASSWNNHLRRATTSFIMSLVYGTPMIKDENESSVAYINGFVSRLTRAAFPGAHYVEIFTWMKFLPSFVAPWKKYAEDWYKKDEVVFKGLYNDVRKHVTTGDDRPSFCATIIKDKLNKFSDTEAAYLAGAIYAAGAETSAAVLAWFMHAMLLNPEVQKKAHEELDTVVGRSRMPMFSDYDQLPYIRGIVKESLRLHPIAPVAIPHRSIEDDWYGGYYIPKGTTVIANVLSLHRDPEMYGPDVMEFKPERHIVNGKFAPAVVDTNGKDISDFAFGFGRRICVGRHVANYGLFIDIACVLWACRILPVRDVNGKPVLPVDDEVNYGLVVRPVPFDCVTVPRFPEVPAILAVTKETHGIELE</sequence>
<dbReference type="PANTHER" id="PTHR46300:SF2">
    <property type="entry name" value="CYTOCHROME P450 MONOOXYGENASE ALNH-RELATED"/>
    <property type="match status" value="1"/>
</dbReference>
<evidence type="ECO:0000256" key="2">
    <source>
        <dbReference type="ARBA" id="ARBA00004167"/>
    </source>
</evidence>
<evidence type="ECO:0000313" key="17">
    <source>
        <dbReference type="Proteomes" id="UP000297245"/>
    </source>
</evidence>
<evidence type="ECO:0000256" key="14">
    <source>
        <dbReference type="PIRSR" id="PIRSR602401-1"/>
    </source>
</evidence>
<dbReference type="AlphaFoldDB" id="A0A4S8LMM3"/>
<evidence type="ECO:0000256" key="11">
    <source>
        <dbReference type="ARBA" id="ARBA00023033"/>
    </source>
</evidence>
<gene>
    <name evidence="16" type="ORF">K435DRAFT_255394</name>
</gene>
<comment type="cofactor">
    <cofactor evidence="1 14">
        <name>heme</name>
        <dbReference type="ChEBI" id="CHEBI:30413"/>
    </cofactor>
</comment>